<keyword evidence="7 11" id="KW-0067">ATP-binding</keyword>
<dbReference type="PANTHER" id="PTHR11136:SF0">
    <property type="entry name" value="DIHYDROFOLATE SYNTHETASE-RELATED"/>
    <property type="match status" value="1"/>
</dbReference>
<evidence type="ECO:0000256" key="8">
    <source>
        <dbReference type="ARBA" id="ARBA00022842"/>
    </source>
</evidence>
<dbReference type="InterPro" id="IPR018109">
    <property type="entry name" value="Folylpolyglutamate_synth_CS"/>
</dbReference>
<evidence type="ECO:0000256" key="11">
    <source>
        <dbReference type="PIRNR" id="PIRNR001563"/>
    </source>
</evidence>
<evidence type="ECO:0000256" key="5">
    <source>
        <dbReference type="ARBA" id="ARBA00022723"/>
    </source>
</evidence>
<evidence type="ECO:0000256" key="3">
    <source>
        <dbReference type="ARBA" id="ARBA00013025"/>
    </source>
</evidence>
<evidence type="ECO:0000259" key="12">
    <source>
        <dbReference type="Pfam" id="PF02875"/>
    </source>
</evidence>
<evidence type="ECO:0000256" key="9">
    <source>
        <dbReference type="ARBA" id="ARBA00030592"/>
    </source>
</evidence>
<dbReference type="KEGG" id="spoa:EQM13_06755"/>
<dbReference type="GO" id="GO:0004326">
    <property type="term" value="F:tetrahydrofolylpolyglutamate synthase activity"/>
    <property type="evidence" value="ECO:0007669"/>
    <property type="project" value="UniProtKB-EC"/>
</dbReference>
<proteinExistence type="inferred from homology"/>
<keyword evidence="8" id="KW-0460">Magnesium</keyword>
<dbReference type="SUPFAM" id="SSF53623">
    <property type="entry name" value="MurD-like peptide ligases, catalytic domain"/>
    <property type="match status" value="1"/>
</dbReference>
<dbReference type="PANTHER" id="PTHR11136">
    <property type="entry name" value="FOLYLPOLYGLUTAMATE SYNTHASE-RELATED"/>
    <property type="match status" value="1"/>
</dbReference>
<comment type="cofactor">
    <cofactor evidence="1">
        <name>Mg(2+)</name>
        <dbReference type="ChEBI" id="CHEBI:18420"/>
    </cofactor>
</comment>
<dbReference type="Pfam" id="PF02875">
    <property type="entry name" value="Mur_ligase_C"/>
    <property type="match status" value="1"/>
</dbReference>
<feature type="domain" description="Mur ligase central" evidence="13">
    <location>
        <begin position="44"/>
        <end position="269"/>
    </location>
</feature>
<dbReference type="SUPFAM" id="SSF53244">
    <property type="entry name" value="MurD-like peptide ligases, peptide-binding domain"/>
    <property type="match status" value="1"/>
</dbReference>
<dbReference type="PROSITE" id="PS01011">
    <property type="entry name" value="FOLYLPOLYGLU_SYNT_1"/>
    <property type="match status" value="1"/>
</dbReference>
<dbReference type="InterPro" id="IPR036565">
    <property type="entry name" value="Mur-like_cat_sf"/>
</dbReference>
<dbReference type="EC" id="6.3.2.17" evidence="3"/>
<dbReference type="GO" id="GO:0046872">
    <property type="term" value="F:metal ion binding"/>
    <property type="evidence" value="ECO:0007669"/>
    <property type="project" value="UniProtKB-KW"/>
</dbReference>
<name>A0A410QBD4_9FIRM</name>
<keyword evidence="4 11" id="KW-0436">Ligase</keyword>
<feature type="domain" description="Mur ligase C-terminal" evidence="12">
    <location>
        <begin position="298"/>
        <end position="416"/>
    </location>
</feature>
<dbReference type="Gene3D" id="3.90.190.20">
    <property type="entry name" value="Mur ligase, C-terminal domain"/>
    <property type="match status" value="1"/>
</dbReference>
<dbReference type="Pfam" id="PF08245">
    <property type="entry name" value="Mur_ligase_M"/>
    <property type="match status" value="1"/>
</dbReference>
<evidence type="ECO:0000259" key="13">
    <source>
        <dbReference type="Pfam" id="PF08245"/>
    </source>
</evidence>
<dbReference type="InterPro" id="IPR001645">
    <property type="entry name" value="Folylpolyglutamate_synth"/>
</dbReference>
<keyword evidence="5" id="KW-0479">Metal-binding</keyword>
<dbReference type="EMBL" id="CP035282">
    <property type="protein sequence ID" value="QAT61313.1"/>
    <property type="molecule type" value="Genomic_DNA"/>
</dbReference>
<reference evidence="15" key="1">
    <citation type="submission" date="2019-01" db="EMBL/GenBank/DDBJ databases">
        <title>Draft genomes of a novel of Sporanaerobacter strains.</title>
        <authorList>
            <person name="Ma S."/>
        </authorList>
    </citation>
    <scope>NUCLEOTIDE SEQUENCE [LARGE SCALE GENOMIC DNA]</scope>
    <source>
        <strain evidence="15">NJN-17</strain>
    </source>
</reference>
<dbReference type="PIRSF" id="PIRSF001563">
    <property type="entry name" value="Folylpolyglu_synth"/>
    <property type="match status" value="1"/>
</dbReference>
<evidence type="ECO:0000256" key="6">
    <source>
        <dbReference type="ARBA" id="ARBA00022741"/>
    </source>
</evidence>
<dbReference type="GO" id="GO:0005524">
    <property type="term" value="F:ATP binding"/>
    <property type="evidence" value="ECO:0007669"/>
    <property type="project" value="UniProtKB-KW"/>
</dbReference>
<evidence type="ECO:0000256" key="4">
    <source>
        <dbReference type="ARBA" id="ARBA00022598"/>
    </source>
</evidence>
<evidence type="ECO:0000256" key="2">
    <source>
        <dbReference type="ARBA" id="ARBA00008276"/>
    </source>
</evidence>
<evidence type="ECO:0000256" key="10">
    <source>
        <dbReference type="ARBA" id="ARBA00047493"/>
    </source>
</evidence>
<dbReference type="GO" id="GO:0005737">
    <property type="term" value="C:cytoplasm"/>
    <property type="evidence" value="ECO:0007669"/>
    <property type="project" value="TreeGrafter"/>
</dbReference>
<dbReference type="NCBIfam" id="TIGR01499">
    <property type="entry name" value="folC"/>
    <property type="match status" value="1"/>
</dbReference>
<accession>A0A410QBD4</accession>
<dbReference type="FunFam" id="3.40.1190.10:FF:000011">
    <property type="entry name" value="Folylpolyglutamate synthase/dihydrofolate synthase"/>
    <property type="match status" value="1"/>
</dbReference>
<sequence length="430" mass="48345">MNYSKALEYIRSVERFGSKLGLDSTRRLLELLGNPHKGLKYVHIAGTNGKGSVVSYIGNMLMETGCKVGVYTSPYLEVFNDRIQINNKNISDEDLTQVIEQVKEKSDYMIKYEGIRPTSFEIITAAAFLYFSNMKVDYVVLEVGLGGRIDSTNVIESSLASVITTIDMDHMDILGDTLGKIAYEKAGIIKEGGLVISYPQKEEALNVIKKVAQDKNAELILCSEDNVSIKSTNDEGAVFDYNYSGHFFKDLNISLLGRYQVFNASLALTTIVTLRDRKFLEIGDEQIRRGLKNTKWKGRMEVLRRNPIFLIDGAHNPQGALSLRESIKLFKYKRLILGIGILKDKDVDSVIKDLVPMADMIIITEPNGVRKMEAEELAEKIRNYSSNIYVEKDIHKAVDYSLKVANPDDMILFSGSLYLVGDVRTIIMNM</sequence>
<dbReference type="AlphaFoldDB" id="A0A410QBD4"/>
<gene>
    <name evidence="14" type="ORF">EQM13_06755</name>
</gene>
<protein>
    <recommendedName>
        <fullName evidence="3">tetrahydrofolate synthase</fullName>
        <ecNumber evidence="3">6.3.2.17</ecNumber>
    </recommendedName>
    <alternativeName>
        <fullName evidence="9">Tetrahydrofolylpolyglutamate synthase</fullName>
    </alternativeName>
</protein>
<dbReference type="InterPro" id="IPR013221">
    <property type="entry name" value="Mur_ligase_cen"/>
</dbReference>
<dbReference type="InterPro" id="IPR004101">
    <property type="entry name" value="Mur_ligase_C"/>
</dbReference>
<comment type="similarity">
    <text evidence="2 11">Belongs to the folylpolyglutamate synthase family.</text>
</comment>
<dbReference type="Gene3D" id="3.40.1190.10">
    <property type="entry name" value="Mur-like, catalytic domain"/>
    <property type="match status" value="1"/>
</dbReference>
<keyword evidence="6 11" id="KW-0547">Nucleotide-binding</keyword>
<organism evidence="14 15">
    <name type="scientific">Acidilutibacter cellobiosedens</name>
    <dbReference type="NCBI Taxonomy" id="2507161"/>
    <lineage>
        <taxon>Bacteria</taxon>
        <taxon>Bacillati</taxon>
        <taxon>Bacillota</taxon>
        <taxon>Tissierellia</taxon>
        <taxon>Tissierellales</taxon>
        <taxon>Acidilutibacteraceae</taxon>
        <taxon>Acidilutibacter</taxon>
    </lineage>
</organism>
<dbReference type="PROSITE" id="PS01012">
    <property type="entry name" value="FOLYLPOLYGLU_SYNT_2"/>
    <property type="match status" value="1"/>
</dbReference>
<keyword evidence="15" id="KW-1185">Reference proteome</keyword>
<evidence type="ECO:0000256" key="7">
    <source>
        <dbReference type="ARBA" id="ARBA00022840"/>
    </source>
</evidence>
<dbReference type="OrthoDB" id="9809356at2"/>
<dbReference type="RefSeq" id="WP_071141053.1">
    <property type="nucleotide sequence ID" value="NZ_CP035282.1"/>
</dbReference>
<evidence type="ECO:0000313" key="15">
    <source>
        <dbReference type="Proteomes" id="UP000287969"/>
    </source>
</evidence>
<evidence type="ECO:0000256" key="1">
    <source>
        <dbReference type="ARBA" id="ARBA00001946"/>
    </source>
</evidence>
<dbReference type="InterPro" id="IPR036615">
    <property type="entry name" value="Mur_ligase_C_dom_sf"/>
</dbReference>
<dbReference type="Proteomes" id="UP000287969">
    <property type="component" value="Chromosome"/>
</dbReference>
<evidence type="ECO:0000313" key="14">
    <source>
        <dbReference type="EMBL" id="QAT61313.1"/>
    </source>
</evidence>
<dbReference type="GO" id="GO:0008841">
    <property type="term" value="F:dihydrofolate synthase activity"/>
    <property type="evidence" value="ECO:0007669"/>
    <property type="project" value="TreeGrafter"/>
</dbReference>
<comment type="catalytic activity">
    <reaction evidence="10">
        <text>(6S)-5,6,7,8-tetrahydrofolyl-(gamma-L-Glu)(n) + L-glutamate + ATP = (6S)-5,6,7,8-tetrahydrofolyl-(gamma-L-Glu)(n+1) + ADP + phosphate + H(+)</text>
        <dbReference type="Rhea" id="RHEA:10580"/>
        <dbReference type="Rhea" id="RHEA-COMP:14738"/>
        <dbReference type="Rhea" id="RHEA-COMP:14740"/>
        <dbReference type="ChEBI" id="CHEBI:15378"/>
        <dbReference type="ChEBI" id="CHEBI:29985"/>
        <dbReference type="ChEBI" id="CHEBI:30616"/>
        <dbReference type="ChEBI" id="CHEBI:43474"/>
        <dbReference type="ChEBI" id="CHEBI:141005"/>
        <dbReference type="ChEBI" id="CHEBI:456216"/>
        <dbReference type="EC" id="6.3.2.17"/>
    </reaction>
</comment>